<gene>
    <name evidence="1" type="ORF">EZS28_051405</name>
</gene>
<accession>A0A5J4T4K8</accession>
<proteinExistence type="predicted"/>
<dbReference type="Proteomes" id="UP000324800">
    <property type="component" value="Unassembled WGS sequence"/>
</dbReference>
<protein>
    <submittedName>
        <fullName evidence="1">Uncharacterized protein</fullName>
    </submittedName>
</protein>
<feature type="non-terminal residue" evidence="1">
    <location>
        <position position="83"/>
    </location>
</feature>
<comment type="caution">
    <text evidence="1">The sequence shown here is derived from an EMBL/GenBank/DDBJ whole genome shotgun (WGS) entry which is preliminary data.</text>
</comment>
<organism evidence="1 2">
    <name type="scientific">Streblomastix strix</name>
    <dbReference type="NCBI Taxonomy" id="222440"/>
    <lineage>
        <taxon>Eukaryota</taxon>
        <taxon>Metamonada</taxon>
        <taxon>Preaxostyla</taxon>
        <taxon>Oxymonadida</taxon>
        <taxon>Streblomastigidae</taxon>
        <taxon>Streblomastix</taxon>
    </lineage>
</organism>
<reference evidence="1 2" key="1">
    <citation type="submission" date="2019-03" db="EMBL/GenBank/DDBJ databases">
        <title>Single cell metagenomics reveals metabolic interactions within the superorganism composed of flagellate Streblomastix strix and complex community of Bacteroidetes bacteria on its surface.</title>
        <authorList>
            <person name="Treitli S.C."/>
            <person name="Kolisko M."/>
            <person name="Husnik F."/>
            <person name="Keeling P."/>
            <person name="Hampl V."/>
        </authorList>
    </citation>
    <scope>NUCLEOTIDE SEQUENCE [LARGE SCALE GENOMIC DNA]</scope>
    <source>
        <strain evidence="1">ST1C</strain>
    </source>
</reference>
<evidence type="ECO:0000313" key="1">
    <source>
        <dbReference type="EMBL" id="KAA6353068.1"/>
    </source>
</evidence>
<dbReference type="EMBL" id="SNRW01038823">
    <property type="protein sequence ID" value="KAA6353068.1"/>
    <property type="molecule type" value="Genomic_DNA"/>
</dbReference>
<dbReference type="AlphaFoldDB" id="A0A5J4T4K8"/>
<name>A0A5J4T4K8_9EUKA</name>
<sequence length="83" mass="9403">MSNHSIEIICKNPEDLEFTDIDDVQKKVTNINRESYTVSLSQVLENGIWQLEAQFEKKGQFSGIGIVSDSYVFSNVIAPWLPP</sequence>
<evidence type="ECO:0000313" key="2">
    <source>
        <dbReference type="Proteomes" id="UP000324800"/>
    </source>
</evidence>